<dbReference type="PANTHER" id="PTHR33745">
    <property type="entry name" value="RSBT ANTAGONIST PROTEIN RSBS-RELATED"/>
    <property type="match status" value="1"/>
</dbReference>
<comment type="caution">
    <text evidence="2">The sequence shown here is derived from an EMBL/GenBank/DDBJ whole genome shotgun (WGS) entry which is preliminary data.</text>
</comment>
<gene>
    <name evidence="2" type="ORF">AAF454_08630</name>
</gene>
<dbReference type="InterPro" id="IPR002645">
    <property type="entry name" value="STAS_dom"/>
</dbReference>
<protein>
    <submittedName>
        <fullName evidence="2">STAS domain-containing protein</fullName>
    </submittedName>
</protein>
<dbReference type="SUPFAM" id="SSF52091">
    <property type="entry name" value="SpoIIaa-like"/>
    <property type="match status" value="1"/>
</dbReference>
<sequence length="123" mass="13425">MVLNIPILKLQDCLIVSIQSELDDPTAMQFQTDLLQKLSEVKARGVVIDLSCIEFIDSFIARILGDIIRMTSLMGAKVTITGIQPSIAITLVELGIYLKDVITALDLEGGLTKLQKVLGGRKI</sequence>
<feature type="domain" description="STAS" evidence="1">
    <location>
        <begin position="3"/>
        <end position="114"/>
    </location>
</feature>
<keyword evidence="3" id="KW-1185">Reference proteome</keyword>
<evidence type="ECO:0000259" key="1">
    <source>
        <dbReference type="PROSITE" id="PS50801"/>
    </source>
</evidence>
<organism evidence="2 3">
    <name type="scientific">Kurthia gibsonii</name>
    <dbReference type="NCBI Taxonomy" id="33946"/>
    <lineage>
        <taxon>Bacteria</taxon>
        <taxon>Bacillati</taxon>
        <taxon>Bacillota</taxon>
        <taxon>Bacilli</taxon>
        <taxon>Bacillales</taxon>
        <taxon>Caryophanaceae</taxon>
        <taxon>Kurthia</taxon>
    </lineage>
</organism>
<dbReference type="RefSeq" id="WP_087681119.1">
    <property type="nucleotide sequence ID" value="NZ_CP147847.1"/>
</dbReference>
<dbReference type="PANTHER" id="PTHR33745:SF1">
    <property type="entry name" value="RSBT ANTAGONIST PROTEIN RSBS"/>
    <property type="match status" value="1"/>
</dbReference>
<dbReference type="InterPro" id="IPR036513">
    <property type="entry name" value="STAS_dom_sf"/>
</dbReference>
<dbReference type="EMBL" id="JBCEWA010000006">
    <property type="protein sequence ID" value="MEL5988466.1"/>
    <property type="molecule type" value="Genomic_DNA"/>
</dbReference>
<dbReference type="Gene3D" id="3.30.750.24">
    <property type="entry name" value="STAS domain"/>
    <property type="match status" value="1"/>
</dbReference>
<proteinExistence type="predicted"/>
<name>A0ABU9LP99_9BACL</name>
<dbReference type="Proteomes" id="UP001398420">
    <property type="component" value="Unassembled WGS sequence"/>
</dbReference>
<dbReference type="PROSITE" id="PS50801">
    <property type="entry name" value="STAS"/>
    <property type="match status" value="1"/>
</dbReference>
<reference evidence="2 3" key="1">
    <citation type="submission" date="2024-04" db="EMBL/GenBank/DDBJ databases">
        <authorList>
            <person name="Wu Y.S."/>
            <person name="Zhang L."/>
        </authorList>
    </citation>
    <scope>NUCLEOTIDE SEQUENCE [LARGE SCALE GENOMIC DNA]</scope>
    <source>
        <strain evidence="2 3">KG-01</strain>
    </source>
</reference>
<evidence type="ECO:0000313" key="3">
    <source>
        <dbReference type="Proteomes" id="UP001398420"/>
    </source>
</evidence>
<dbReference type="InterPro" id="IPR051932">
    <property type="entry name" value="Bact_StressResp_Reg"/>
</dbReference>
<dbReference type="CDD" id="cd07041">
    <property type="entry name" value="STAS_RsbR_RsbS_like"/>
    <property type="match status" value="1"/>
</dbReference>
<accession>A0ABU9LP99</accession>
<dbReference type="Pfam" id="PF01740">
    <property type="entry name" value="STAS"/>
    <property type="match status" value="1"/>
</dbReference>
<evidence type="ECO:0000313" key="2">
    <source>
        <dbReference type="EMBL" id="MEL5988466.1"/>
    </source>
</evidence>